<dbReference type="RefSeq" id="WP_098703518.1">
    <property type="nucleotide sequence ID" value="NZ_NJGI01000006.1"/>
</dbReference>
<protein>
    <recommendedName>
        <fullName evidence="3">Polysaccharide pyruvyl transferase domain-containing protein</fullName>
    </recommendedName>
</protein>
<evidence type="ECO:0000313" key="2">
    <source>
        <dbReference type="Proteomes" id="UP000222862"/>
    </source>
</evidence>
<gene>
    <name evidence="1" type="ORF">RN96_11460</name>
</gene>
<reference evidence="1 2" key="1">
    <citation type="submission" date="2017-06" db="EMBL/GenBank/DDBJ databases">
        <title>Genome sequencing of Fusobacterium nucleatum subsp. polymorphum KCOM 1232 (=ChDC F37).</title>
        <authorList>
            <person name="Kook J.-K."/>
            <person name="Park S.-N."/>
            <person name="Lim Y.K."/>
            <person name="Roh H."/>
        </authorList>
    </citation>
    <scope>NUCLEOTIDE SEQUENCE [LARGE SCALE GENOMIC DNA]</scope>
    <source>
        <strain evidence="2">KCOM 1232 ( ChDC F37)</strain>
    </source>
</reference>
<sequence length="344" mass="41121">MKWKKHIRTLMLKNYLFNRFVLYIRRAIFFSSYLKMKRNSKKEVWEIKELSEELKNSSTEWCLDASNFGIGWSLEKYIKSTKVKKYYLEHGLFLGEFIHEDTLYVNTDYFLVQSPYRKEVLERKFKSKKIIEIGSYINYAEDYYSEEKIKVLKEKFGKTLVVFPSHSTSEITSEYDKESLIKEILSIKIRYGFKTIIVCLFYKDVQRNENTEYEKNNFLVVTAGNRFDDNFLSRLKSIIKLSDMTMSNNVGSHIGYCLALGKAHYIYKQEIEVKSTEQLKSLEEWKNRFSKEEWETLDKERSKIYNTFKEYSESISTEQFKLGQYYFGINNKKTIDEMKEIIGG</sequence>
<evidence type="ECO:0000313" key="1">
    <source>
        <dbReference type="EMBL" id="PGH20185.1"/>
    </source>
</evidence>
<evidence type="ECO:0008006" key="3">
    <source>
        <dbReference type="Google" id="ProtNLM"/>
    </source>
</evidence>
<dbReference type="EMBL" id="NJGI01000006">
    <property type="protein sequence ID" value="PGH20185.1"/>
    <property type="molecule type" value="Genomic_DNA"/>
</dbReference>
<name>A0A2B7YFY1_FUSNP</name>
<organism evidence="1 2">
    <name type="scientific">Fusobacterium nucleatum subsp. polymorphum</name>
    <name type="common">Fusobacterium polymorphum</name>
    <dbReference type="NCBI Taxonomy" id="76857"/>
    <lineage>
        <taxon>Bacteria</taxon>
        <taxon>Fusobacteriati</taxon>
        <taxon>Fusobacteriota</taxon>
        <taxon>Fusobacteriia</taxon>
        <taxon>Fusobacteriales</taxon>
        <taxon>Fusobacteriaceae</taxon>
        <taxon>Fusobacterium</taxon>
    </lineage>
</organism>
<dbReference type="Proteomes" id="UP000222862">
    <property type="component" value="Unassembled WGS sequence"/>
</dbReference>
<accession>A0A2B7YFY1</accession>
<comment type="caution">
    <text evidence="1">The sequence shown here is derived from an EMBL/GenBank/DDBJ whole genome shotgun (WGS) entry which is preliminary data.</text>
</comment>
<proteinExistence type="predicted"/>
<dbReference type="AlphaFoldDB" id="A0A2B7YFY1"/>